<dbReference type="EMBL" id="CP003190">
    <property type="protein sequence ID" value="AGL83858.1"/>
    <property type="molecule type" value="Genomic_DNA"/>
</dbReference>
<feature type="domain" description="Glycosyltransferase 2-like" evidence="5">
    <location>
        <begin position="467"/>
        <end position="637"/>
    </location>
</feature>
<evidence type="ECO:0000256" key="1">
    <source>
        <dbReference type="ARBA" id="ARBA00006739"/>
    </source>
</evidence>
<dbReference type="SUPFAM" id="SSF53448">
    <property type="entry name" value="Nucleotide-diphospho-sugar transferases"/>
    <property type="match status" value="1"/>
</dbReference>
<dbReference type="InterPro" id="IPR029044">
    <property type="entry name" value="Nucleotide-diphossugar_trans"/>
</dbReference>
<accession>A0A2C9EJW2</accession>
<evidence type="ECO:0000256" key="2">
    <source>
        <dbReference type="ARBA" id="ARBA00022519"/>
    </source>
</evidence>
<sequence length="729" mass="83492">MTKSHSQEQESTRLRLEHAQAILQRDAALAHIEHMRRSRSWRLTRPLRMLMQLLRHGVINDESEYPTHLPSLVQPLPASTPLEPDIVEDSAPGSAAQHFDLLCFANIDWSARFQRPQQLMTQFAIQGYRVFYIILSPLPAAERPYAVHPVAPGVFEVTLRGLARQDYYATCITEGNLRANAEALQALVSDYRIKTAVSVVHLPYWTRLALHLRKAYGWPVQYDCMDEWQDFPNIGQPLLDQEQVLVKQADLVTVTASVLYDKWASTSRRCQLVRNGVDFDFFARCCTPNTLLEELQGPIIGFYGALAEWVDFELVAAIARQRPEWNLVLIGDVFVRDLAGLDRLPNVHLLGRKPYSQMPQYLYHFDVCIIPFRLYNVTHAVDPVKFYEFISAGKPVVAVPLLEMQIYEPYLYFADGPSAFVTQIERALGETDLQRWDQRLALARENDWRQRFEDTRDALVELFPKVSVIIVTYNNVQLTRGCIDSLLRNCAYPNLQLIIVDNASQDSTRNYLRYLARSEPNVSIVLNEQNLGFAAANNQGLRLAQGHYLVLLNNDTVVPKGWLAPLLRHLDDPEVGLVGPTTNAVGNEARVSIDYQDLDDMEDFADRRASQYRGRCFDIPMLAMFCVAMRREVLDQVGWLDEAFGIGMFEDDDYSRRVQAAGLRTVCAEDSYIHHYGQASFKALITSGEYQRLWDKNQAYFESKWGPWQPHRQARRRANADATKMKLTD</sequence>
<dbReference type="EC" id="2.4.-.-" evidence="6"/>
<dbReference type="SUPFAM" id="SSF53756">
    <property type="entry name" value="UDP-Glycosyltransferase/glycogen phosphorylase"/>
    <property type="match status" value="1"/>
</dbReference>
<dbReference type="eggNOG" id="COG0438">
    <property type="taxonomic scope" value="Bacteria"/>
</dbReference>
<dbReference type="PANTHER" id="PTHR43179">
    <property type="entry name" value="RHAMNOSYLTRANSFERASE WBBL"/>
    <property type="match status" value="1"/>
</dbReference>
<dbReference type="Gene3D" id="3.40.50.2000">
    <property type="entry name" value="Glycogen Phosphorylase B"/>
    <property type="match status" value="1"/>
</dbReference>
<evidence type="ECO:0000256" key="3">
    <source>
        <dbReference type="ARBA" id="ARBA00022676"/>
    </source>
</evidence>
<protein>
    <submittedName>
        <fullName evidence="6">Putative teichuronic acid biosynthesis glycosyltransferase TuaH</fullName>
        <ecNumber evidence="6">2.4.-.-</ecNumber>
    </submittedName>
</protein>
<dbReference type="AlphaFoldDB" id="A0A2C9EJW2"/>
<proteinExistence type="inferred from homology"/>
<keyword evidence="2" id="KW-0997">Cell inner membrane</keyword>
<dbReference type="CDD" id="cd04186">
    <property type="entry name" value="GT_2_like_c"/>
    <property type="match status" value="1"/>
</dbReference>
<dbReference type="GO" id="GO:0016757">
    <property type="term" value="F:glycosyltransferase activity"/>
    <property type="evidence" value="ECO:0007669"/>
    <property type="project" value="UniProtKB-KW"/>
</dbReference>
<dbReference type="eggNOG" id="COG1216">
    <property type="taxonomic scope" value="Bacteria"/>
</dbReference>
<dbReference type="RefSeq" id="WP_015634876.1">
    <property type="nucleotide sequence ID" value="NC_021237.1"/>
</dbReference>
<dbReference type="Proteomes" id="UP000013940">
    <property type="component" value="Chromosome"/>
</dbReference>
<gene>
    <name evidence="6" type="primary">tuaH</name>
    <name evidence="6" type="ORF">PFLCHA0_c20770</name>
</gene>
<name>A0A2C9EJW2_PSEPH</name>
<comment type="similarity">
    <text evidence="1">Belongs to the glycosyltransferase 2 family.</text>
</comment>
<reference evidence="7" key="1">
    <citation type="journal article" date="2014" name="Genome Announc.">
        <title>Full-genome sequence of the plant growth-promoting bacterium Pseudomonas protegens CHA0.</title>
        <authorList>
            <person name="Jousset A."/>
            <person name="Schuldes J."/>
            <person name="Keel C."/>
            <person name="Maurhofer M."/>
            <person name="Daniel R."/>
            <person name="Scheu S."/>
            <person name="Thuermer A."/>
        </authorList>
    </citation>
    <scope>NUCLEOTIDE SEQUENCE [LARGE SCALE GENOMIC DNA]</scope>
    <source>
        <strain evidence="7">DSM 19095 / LMG 27888 / CFBP 6595 / CHA0</strain>
    </source>
</reference>
<evidence type="ECO:0000256" key="4">
    <source>
        <dbReference type="ARBA" id="ARBA00022679"/>
    </source>
</evidence>
<dbReference type="PANTHER" id="PTHR43179:SF12">
    <property type="entry name" value="GALACTOFURANOSYLTRANSFERASE GLFT2"/>
    <property type="match status" value="1"/>
</dbReference>
<organism evidence="6 7">
    <name type="scientific">Pseudomonas protegens (strain DSM 19095 / LMG 27888 / CFBP 6595 / CHA0)</name>
    <dbReference type="NCBI Taxonomy" id="1124983"/>
    <lineage>
        <taxon>Bacteria</taxon>
        <taxon>Pseudomonadati</taxon>
        <taxon>Pseudomonadota</taxon>
        <taxon>Gammaproteobacteria</taxon>
        <taxon>Pseudomonadales</taxon>
        <taxon>Pseudomonadaceae</taxon>
        <taxon>Pseudomonas</taxon>
    </lineage>
</organism>
<keyword evidence="2" id="KW-1003">Cell membrane</keyword>
<keyword evidence="4 6" id="KW-0808">Transferase</keyword>
<dbReference type="KEGG" id="pprc:PFLCHA0_c20770"/>
<dbReference type="Gene3D" id="3.90.550.10">
    <property type="entry name" value="Spore Coat Polysaccharide Biosynthesis Protein SpsA, Chain A"/>
    <property type="match status" value="1"/>
</dbReference>
<dbReference type="GeneID" id="57475071"/>
<dbReference type="HOGENOM" id="CLU_016334_0_0_6"/>
<evidence type="ECO:0000259" key="5">
    <source>
        <dbReference type="Pfam" id="PF00535"/>
    </source>
</evidence>
<dbReference type="Pfam" id="PF00535">
    <property type="entry name" value="Glycos_transf_2"/>
    <property type="match status" value="1"/>
</dbReference>
<evidence type="ECO:0000313" key="6">
    <source>
        <dbReference type="EMBL" id="AGL83858.1"/>
    </source>
</evidence>
<keyword evidence="2" id="KW-0472">Membrane</keyword>
<evidence type="ECO:0000313" key="7">
    <source>
        <dbReference type="Proteomes" id="UP000013940"/>
    </source>
</evidence>
<keyword evidence="3 6" id="KW-0328">Glycosyltransferase</keyword>
<dbReference type="Pfam" id="PF13692">
    <property type="entry name" value="Glyco_trans_1_4"/>
    <property type="match status" value="1"/>
</dbReference>
<dbReference type="InterPro" id="IPR001173">
    <property type="entry name" value="Glyco_trans_2-like"/>
</dbReference>